<evidence type="ECO:0000256" key="1">
    <source>
        <dbReference type="SAM" id="MobiDB-lite"/>
    </source>
</evidence>
<dbReference type="Pfam" id="PF09534">
    <property type="entry name" value="Trp_oprn_chp"/>
    <property type="match status" value="1"/>
</dbReference>
<evidence type="ECO:0000313" key="4">
    <source>
        <dbReference type="Proteomes" id="UP001501490"/>
    </source>
</evidence>
<keyword evidence="4" id="KW-1185">Reference proteome</keyword>
<organism evidence="3 4">
    <name type="scientific">Microlunatus ginsengisoli</name>
    <dbReference type="NCBI Taxonomy" id="363863"/>
    <lineage>
        <taxon>Bacteria</taxon>
        <taxon>Bacillati</taxon>
        <taxon>Actinomycetota</taxon>
        <taxon>Actinomycetes</taxon>
        <taxon>Propionibacteriales</taxon>
        <taxon>Propionibacteriaceae</taxon>
        <taxon>Microlunatus</taxon>
    </lineage>
</organism>
<feature type="region of interest" description="Disordered" evidence="1">
    <location>
        <begin position="167"/>
        <end position="235"/>
    </location>
</feature>
<gene>
    <name evidence="3" type="ORF">GCM10022236_10880</name>
</gene>
<accession>A0ABP6ZMK3</accession>
<keyword evidence="2" id="KW-1133">Transmembrane helix</keyword>
<feature type="transmembrane region" description="Helical" evidence="2">
    <location>
        <begin position="131"/>
        <end position="151"/>
    </location>
</feature>
<dbReference type="RefSeq" id="WP_344802159.1">
    <property type="nucleotide sequence ID" value="NZ_BAABAB010000007.1"/>
</dbReference>
<feature type="transmembrane region" description="Helical" evidence="2">
    <location>
        <begin position="56"/>
        <end position="75"/>
    </location>
</feature>
<reference evidence="4" key="1">
    <citation type="journal article" date="2019" name="Int. J. Syst. Evol. Microbiol.">
        <title>The Global Catalogue of Microorganisms (GCM) 10K type strain sequencing project: providing services to taxonomists for standard genome sequencing and annotation.</title>
        <authorList>
            <consortium name="The Broad Institute Genomics Platform"/>
            <consortium name="The Broad Institute Genome Sequencing Center for Infectious Disease"/>
            <person name="Wu L."/>
            <person name="Ma J."/>
        </authorList>
    </citation>
    <scope>NUCLEOTIDE SEQUENCE [LARGE SCALE GENOMIC DNA]</scope>
    <source>
        <strain evidence="4">JCM 16929</strain>
    </source>
</reference>
<dbReference type="InterPro" id="IPR019051">
    <property type="entry name" value="Trp_biosyn_TM_oprn/chp"/>
</dbReference>
<evidence type="ECO:0008006" key="5">
    <source>
        <dbReference type="Google" id="ProtNLM"/>
    </source>
</evidence>
<dbReference type="Proteomes" id="UP001501490">
    <property type="component" value="Unassembled WGS sequence"/>
</dbReference>
<proteinExistence type="predicted"/>
<evidence type="ECO:0000256" key="2">
    <source>
        <dbReference type="SAM" id="Phobius"/>
    </source>
</evidence>
<sequence>MSLPATAPSAARSRALAFAGLLLGGALGLVAGSQAWWRASGGGTSVSFTGNQASGGLTWALAAVLLAGALLGLVLRARGRRVIAVVLALTGLGLAVTGLLRQQPTSQGVLDRLAQVTLADSFALAPTAWPWIYALAGLAGTAGALTMLLRAGRWPVRTARFDRAAAGAPTELADDPASAWKAMDAGEDPTAIDPEPAEPSEMSAADGSPHPDVQSDPTGDTMDPQGGTDTRREPS</sequence>
<comment type="caution">
    <text evidence="3">The sequence shown here is derived from an EMBL/GenBank/DDBJ whole genome shotgun (WGS) entry which is preliminary data.</text>
</comment>
<evidence type="ECO:0000313" key="3">
    <source>
        <dbReference type="EMBL" id="GAA3610992.1"/>
    </source>
</evidence>
<keyword evidence="2" id="KW-0812">Transmembrane</keyword>
<name>A0ABP6ZMK3_9ACTN</name>
<keyword evidence="2" id="KW-0472">Membrane</keyword>
<dbReference type="EMBL" id="BAABAB010000007">
    <property type="protein sequence ID" value="GAA3610992.1"/>
    <property type="molecule type" value="Genomic_DNA"/>
</dbReference>
<feature type="transmembrane region" description="Helical" evidence="2">
    <location>
        <begin position="82"/>
        <end position="100"/>
    </location>
</feature>
<protein>
    <recommendedName>
        <fullName evidence="5">Tryptophan-associated transmembrane protein (Trp_oprn_chp)</fullName>
    </recommendedName>
</protein>